<evidence type="ECO:0000256" key="2">
    <source>
        <dbReference type="ARBA" id="ARBA00012438"/>
    </source>
</evidence>
<evidence type="ECO:0000256" key="4">
    <source>
        <dbReference type="ARBA" id="ARBA00022679"/>
    </source>
</evidence>
<dbReference type="PANTHER" id="PTHR43304:SF1">
    <property type="entry name" value="PAC DOMAIN-CONTAINING PROTEIN"/>
    <property type="match status" value="1"/>
</dbReference>
<gene>
    <name evidence="8" type="ORF">FXN65_24520</name>
</gene>
<dbReference type="CDD" id="cd00130">
    <property type="entry name" value="PAS"/>
    <property type="match status" value="1"/>
</dbReference>
<dbReference type="Pfam" id="PF08447">
    <property type="entry name" value="PAS_3"/>
    <property type="match status" value="1"/>
</dbReference>
<dbReference type="NCBIfam" id="TIGR00229">
    <property type="entry name" value="sensory_box"/>
    <property type="match status" value="1"/>
</dbReference>
<evidence type="ECO:0000256" key="5">
    <source>
        <dbReference type="ARBA" id="ARBA00022777"/>
    </source>
</evidence>
<dbReference type="SUPFAM" id="SSF55785">
    <property type="entry name" value="PYP-like sensor domain (PAS domain)"/>
    <property type="match status" value="2"/>
</dbReference>
<keyword evidence="9" id="KW-1185">Reference proteome</keyword>
<dbReference type="InterPro" id="IPR052162">
    <property type="entry name" value="Sensor_kinase/Photoreceptor"/>
</dbReference>
<keyword evidence="6" id="KW-0812">Transmembrane</keyword>
<feature type="transmembrane region" description="Helical" evidence="6">
    <location>
        <begin position="31"/>
        <end position="47"/>
    </location>
</feature>
<dbReference type="InterPro" id="IPR035965">
    <property type="entry name" value="PAS-like_dom_sf"/>
</dbReference>
<dbReference type="SMART" id="SM00091">
    <property type="entry name" value="PAS"/>
    <property type="match status" value="2"/>
</dbReference>
<name>A0A5J6QQP6_9GAMM</name>
<dbReference type="GO" id="GO:0004673">
    <property type="term" value="F:protein histidine kinase activity"/>
    <property type="evidence" value="ECO:0007669"/>
    <property type="project" value="UniProtKB-EC"/>
</dbReference>
<evidence type="ECO:0000313" key="8">
    <source>
        <dbReference type="EMBL" id="QEY65068.1"/>
    </source>
</evidence>
<dbReference type="InterPro" id="IPR013656">
    <property type="entry name" value="PAS_4"/>
</dbReference>
<evidence type="ECO:0000256" key="1">
    <source>
        <dbReference type="ARBA" id="ARBA00000085"/>
    </source>
</evidence>
<dbReference type="PROSITE" id="PS50112">
    <property type="entry name" value="PAS"/>
    <property type="match status" value="1"/>
</dbReference>
<evidence type="ECO:0000259" key="7">
    <source>
        <dbReference type="PROSITE" id="PS50112"/>
    </source>
</evidence>
<dbReference type="InterPro" id="IPR000014">
    <property type="entry name" value="PAS"/>
</dbReference>
<dbReference type="EC" id="2.7.13.3" evidence="2"/>
<organism evidence="8 9">
    <name type="scientific">Metapseudomonas lalkuanensis</name>
    <dbReference type="NCBI Taxonomy" id="2604832"/>
    <lineage>
        <taxon>Bacteria</taxon>
        <taxon>Pseudomonadati</taxon>
        <taxon>Pseudomonadota</taxon>
        <taxon>Gammaproteobacteria</taxon>
        <taxon>Pseudomonadales</taxon>
        <taxon>Pseudomonadaceae</taxon>
        <taxon>Metapseudomonas</taxon>
    </lineage>
</organism>
<keyword evidence="6" id="KW-1133">Transmembrane helix</keyword>
<evidence type="ECO:0000313" key="9">
    <source>
        <dbReference type="Proteomes" id="UP000327179"/>
    </source>
</evidence>
<comment type="catalytic activity">
    <reaction evidence="1">
        <text>ATP + protein L-histidine = ADP + protein N-phospho-L-histidine.</text>
        <dbReference type="EC" id="2.7.13.3"/>
    </reaction>
</comment>
<dbReference type="AlphaFoldDB" id="A0A5J6QQP6"/>
<accession>A0A5J6QQP6</accession>
<feature type="domain" description="PAS" evidence="7">
    <location>
        <begin position="183"/>
        <end position="237"/>
    </location>
</feature>
<dbReference type="Proteomes" id="UP000327179">
    <property type="component" value="Chromosome"/>
</dbReference>
<evidence type="ECO:0000256" key="6">
    <source>
        <dbReference type="SAM" id="Phobius"/>
    </source>
</evidence>
<protein>
    <recommendedName>
        <fullName evidence="2">histidine kinase</fullName>
        <ecNumber evidence="2">2.7.13.3</ecNumber>
    </recommendedName>
</protein>
<sequence length="337" mass="37803">MHPTLARPAILAGLYLLCAAAWLLAWGTGPLGTFGLILLTTLLIFFLERRHRMGRERLRQGLRRTSLQLEQAQRDATLGNWEYDRGFSWSPGAQRILGCGGEDNVDGLLNRVHPADRSGVQRALESLILHGAALTVNARLNLPSDQQPVWLALRGEAQPDGRAFGTVQDISHQKRDEEALRASELRFRQLFEQTPRIAVQGYDRQRRVIYWNRASEQLYGYSVDQAMGRHLEELIIPPAMRDQVIADINNWLIGGAAIPASELTLQRRDGSPVTVFSSHLLLRNLHNQLELYCVDIDFSALKSARDALRQSENRYQALLESIGRRAPEGQSSGGEQG</sequence>
<dbReference type="RefSeq" id="WP_151137293.1">
    <property type="nucleotide sequence ID" value="NZ_CP043311.1"/>
</dbReference>
<proteinExistence type="predicted"/>
<keyword evidence="3" id="KW-0597">Phosphoprotein</keyword>
<reference evidence="8 9" key="1">
    <citation type="submission" date="2019-08" db="EMBL/GenBank/DDBJ databases">
        <title>Whole-genome Sequencing of e-waste polymer degrading bacterium Pseudomonas sp. strain PE08.</title>
        <authorList>
            <person name="Kirdat K."/>
            <person name="Debbarma P."/>
            <person name="Narawade N."/>
            <person name="Suyal D."/>
            <person name="Thorat V."/>
            <person name="Shouche Y."/>
            <person name="Goel R."/>
            <person name="Yadav A."/>
        </authorList>
    </citation>
    <scope>NUCLEOTIDE SEQUENCE [LARGE SCALE GENOMIC DNA]</scope>
    <source>
        <strain evidence="8 9">PE08</strain>
    </source>
</reference>
<dbReference type="KEGG" id="plal:FXN65_24520"/>
<dbReference type="EMBL" id="CP043311">
    <property type="protein sequence ID" value="QEY65068.1"/>
    <property type="molecule type" value="Genomic_DNA"/>
</dbReference>
<dbReference type="InterPro" id="IPR013655">
    <property type="entry name" value="PAS_fold_3"/>
</dbReference>
<evidence type="ECO:0000256" key="3">
    <source>
        <dbReference type="ARBA" id="ARBA00022553"/>
    </source>
</evidence>
<keyword evidence="5" id="KW-0418">Kinase</keyword>
<dbReference type="Gene3D" id="3.30.450.20">
    <property type="entry name" value="PAS domain"/>
    <property type="match status" value="2"/>
</dbReference>
<dbReference type="Pfam" id="PF08448">
    <property type="entry name" value="PAS_4"/>
    <property type="match status" value="1"/>
</dbReference>
<keyword evidence="6" id="KW-0472">Membrane</keyword>
<dbReference type="PANTHER" id="PTHR43304">
    <property type="entry name" value="PHYTOCHROME-LIKE PROTEIN CPH1"/>
    <property type="match status" value="1"/>
</dbReference>
<feature type="transmembrane region" description="Helical" evidence="6">
    <location>
        <begin position="5"/>
        <end position="25"/>
    </location>
</feature>
<keyword evidence="4" id="KW-0808">Transferase</keyword>